<accession>A0ABP5SIY6</accession>
<comment type="caution">
    <text evidence="2">The sequence shown here is derived from an EMBL/GenBank/DDBJ whole genome shotgun (WGS) entry which is preliminary data.</text>
</comment>
<feature type="compositionally biased region" description="Basic residues" evidence="1">
    <location>
        <begin position="40"/>
        <end position="49"/>
    </location>
</feature>
<proteinExistence type="predicted"/>
<organism evidence="2 3">
    <name type="scientific">Streptomyces cuspidosporus</name>
    <dbReference type="NCBI Taxonomy" id="66882"/>
    <lineage>
        <taxon>Bacteria</taxon>
        <taxon>Bacillati</taxon>
        <taxon>Actinomycetota</taxon>
        <taxon>Actinomycetes</taxon>
        <taxon>Kitasatosporales</taxon>
        <taxon>Streptomycetaceae</taxon>
        <taxon>Streptomyces</taxon>
    </lineage>
</organism>
<feature type="region of interest" description="Disordered" evidence="1">
    <location>
        <begin position="33"/>
        <end position="100"/>
    </location>
</feature>
<name>A0ABP5SIY6_9ACTN</name>
<evidence type="ECO:0000313" key="3">
    <source>
        <dbReference type="Proteomes" id="UP001500253"/>
    </source>
</evidence>
<protein>
    <submittedName>
        <fullName evidence="2">Uncharacterized protein</fullName>
    </submittedName>
</protein>
<keyword evidence="3" id="KW-1185">Reference proteome</keyword>
<reference evidence="3" key="1">
    <citation type="journal article" date="2019" name="Int. J. Syst. Evol. Microbiol.">
        <title>The Global Catalogue of Microorganisms (GCM) 10K type strain sequencing project: providing services to taxonomists for standard genome sequencing and annotation.</title>
        <authorList>
            <consortium name="The Broad Institute Genomics Platform"/>
            <consortium name="The Broad Institute Genome Sequencing Center for Infectious Disease"/>
            <person name="Wu L."/>
            <person name="Ma J."/>
        </authorList>
    </citation>
    <scope>NUCLEOTIDE SEQUENCE [LARGE SCALE GENOMIC DNA]</scope>
    <source>
        <strain evidence="3">JCM 4316</strain>
    </source>
</reference>
<evidence type="ECO:0000256" key="1">
    <source>
        <dbReference type="SAM" id="MobiDB-lite"/>
    </source>
</evidence>
<dbReference type="EMBL" id="BAAASD010000004">
    <property type="protein sequence ID" value="GAA2332310.1"/>
    <property type="molecule type" value="Genomic_DNA"/>
</dbReference>
<dbReference type="Proteomes" id="UP001500253">
    <property type="component" value="Unassembled WGS sequence"/>
</dbReference>
<gene>
    <name evidence="2" type="ORF">GCM10010246_14650</name>
</gene>
<evidence type="ECO:0000313" key="2">
    <source>
        <dbReference type="EMBL" id="GAA2332310.1"/>
    </source>
</evidence>
<sequence length="100" mass="10877">MAYADRRSRIIALVMPLRTVMYVPVRMEIAASARPAARPRAVRSRRRLGGRPPPGAIGRAAHTSPHHRVRSRAAGGEPPADERVLATPALTIRQSSKAKP</sequence>